<gene>
    <name evidence="1" type="ORF">RE6C_05937</name>
</gene>
<dbReference type="PATRIC" id="fig|1263867.3.peg.6362"/>
<keyword evidence="2" id="KW-1185">Reference proteome</keyword>
<reference evidence="1" key="2">
    <citation type="journal article" date="2013" name="Mar. Genomics">
        <title>Expression of sulfatases in Rhodopirellula baltica and the diversity of sulfatases in the genus Rhodopirellula.</title>
        <authorList>
            <person name="Wegner C.E."/>
            <person name="Richter-Heitmann T."/>
            <person name="Klindworth A."/>
            <person name="Klockow C."/>
            <person name="Richter M."/>
            <person name="Achstetter T."/>
            <person name="Glockner F.O."/>
            <person name="Harder J."/>
        </authorList>
    </citation>
    <scope>NUCLEOTIDE SEQUENCE [LARGE SCALE GENOMIC DNA]</scope>
    <source>
        <strain evidence="1">6C</strain>
    </source>
</reference>
<dbReference type="AlphaFoldDB" id="M2AUW2"/>
<dbReference type="EMBL" id="ANMO01000268">
    <property type="protein sequence ID" value="EMB13328.1"/>
    <property type="molecule type" value="Genomic_DNA"/>
</dbReference>
<proteinExistence type="predicted"/>
<accession>M2AUW2</accession>
<protein>
    <submittedName>
        <fullName evidence="1">Uncharacterized protein</fullName>
    </submittedName>
</protein>
<reference evidence="1" key="1">
    <citation type="submission" date="2012-11" db="EMBL/GenBank/DDBJ databases">
        <title>Permanent draft genomes of Rhodopirellula europaea strain SH398 and 6C.</title>
        <authorList>
            <person name="Richter M."/>
            <person name="Richter-Heitmann T."/>
            <person name="Frank C."/>
            <person name="Harder J."/>
            <person name="Glockner F.O."/>
        </authorList>
    </citation>
    <scope>NUCLEOTIDE SEQUENCE</scope>
    <source>
        <strain evidence="1">6C</strain>
    </source>
</reference>
<dbReference type="Proteomes" id="UP000011529">
    <property type="component" value="Unassembled WGS sequence"/>
</dbReference>
<organism evidence="1 2">
    <name type="scientific">Rhodopirellula europaea 6C</name>
    <dbReference type="NCBI Taxonomy" id="1263867"/>
    <lineage>
        <taxon>Bacteria</taxon>
        <taxon>Pseudomonadati</taxon>
        <taxon>Planctomycetota</taxon>
        <taxon>Planctomycetia</taxon>
        <taxon>Pirellulales</taxon>
        <taxon>Pirellulaceae</taxon>
        <taxon>Rhodopirellula</taxon>
    </lineage>
</organism>
<name>M2AUW2_9BACT</name>
<evidence type="ECO:0000313" key="2">
    <source>
        <dbReference type="Proteomes" id="UP000011529"/>
    </source>
</evidence>
<sequence length="46" mass="5380">MQALLREWCSHHTTTLRATVENQLGTVITHYTIPYVYVKLFGPKFD</sequence>
<comment type="caution">
    <text evidence="1">The sequence shown here is derived from an EMBL/GenBank/DDBJ whole genome shotgun (WGS) entry which is preliminary data.</text>
</comment>
<evidence type="ECO:0000313" key="1">
    <source>
        <dbReference type="EMBL" id="EMB13328.1"/>
    </source>
</evidence>